<accession>A0ABP7CMA7</accession>
<dbReference type="EMBL" id="BAABBE010000118">
    <property type="protein sequence ID" value="GAA3691528.1"/>
    <property type="molecule type" value="Genomic_DNA"/>
</dbReference>
<evidence type="ECO:0000313" key="7">
    <source>
        <dbReference type="EMBL" id="GAA3691528.1"/>
    </source>
</evidence>
<dbReference type="NCBIfam" id="NF033543">
    <property type="entry name" value="transpos_IS256"/>
    <property type="match status" value="1"/>
</dbReference>
<dbReference type="Proteomes" id="UP001500711">
    <property type="component" value="Unassembled WGS sequence"/>
</dbReference>
<protein>
    <recommendedName>
        <fullName evidence="6">Mutator family transposase</fullName>
    </recommendedName>
</protein>
<evidence type="ECO:0000313" key="8">
    <source>
        <dbReference type="Proteomes" id="UP001500711"/>
    </source>
</evidence>
<comment type="function">
    <text evidence="1 6">Required for the transposition of the insertion element.</text>
</comment>
<dbReference type="PANTHER" id="PTHR33217:SF9">
    <property type="entry name" value="MUTATOR FAMILY TRANSPOSASE"/>
    <property type="match status" value="1"/>
</dbReference>
<evidence type="ECO:0000256" key="4">
    <source>
        <dbReference type="ARBA" id="ARBA00023125"/>
    </source>
</evidence>
<name>A0ABP7CMA7_9PSEU</name>
<dbReference type="Pfam" id="PF00872">
    <property type="entry name" value="Transposase_mut"/>
    <property type="match status" value="1"/>
</dbReference>
<keyword evidence="6" id="KW-0814">Transposable element</keyword>
<dbReference type="PANTHER" id="PTHR33217">
    <property type="entry name" value="TRANSPOSASE FOR INSERTION SEQUENCE ELEMENT IS1081"/>
    <property type="match status" value="1"/>
</dbReference>
<gene>
    <name evidence="7" type="ORF">GCM10022267_91700</name>
</gene>
<keyword evidence="8" id="KW-1185">Reference proteome</keyword>
<reference evidence="8" key="1">
    <citation type="journal article" date="2019" name="Int. J. Syst. Evol. Microbiol.">
        <title>The Global Catalogue of Microorganisms (GCM) 10K type strain sequencing project: providing services to taxonomists for standard genome sequencing and annotation.</title>
        <authorList>
            <consortium name="The Broad Institute Genomics Platform"/>
            <consortium name="The Broad Institute Genome Sequencing Center for Infectious Disease"/>
            <person name="Wu L."/>
            <person name="Ma J."/>
        </authorList>
    </citation>
    <scope>NUCLEOTIDE SEQUENCE [LARGE SCALE GENOMIC DNA]</scope>
    <source>
        <strain evidence="8">JCM 17494</strain>
    </source>
</reference>
<keyword evidence="3 6" id="KW-0815">Transposition</keyword>
<evidence type="ECO:0000256" key="5">
    <source>
        <dbReference type="ARBA" id="ARBA00023172"/>
    </source>
</evidence>
<dbReference type="RefSeq" id="WP_346137416.1">
    <property type="nucleotide sequence ID" value="NZ_BAABBE010000118.1"/>
</dbReference>
<evidence type="ECO:0000256" key="3">
    <source>
        <dbReference type="ARBA" id="ARBA00022578"/>
    </source>
</evidence>
<keyword evidence="5 6" id="KW-0233">DNA recombination</keyword>
<sequence>MLTVVPGDEPNDEGTATAAGSSSLIDEIVREGARRMLAEALRAEVDAYIAQFREELDEDGHRLVVRNGYHQPREVLTSAGAVEVTVPRVNDKRTDPETGERKRFSSAILPPWARKTPKITEVLPLLYLHGLSSGDFVPALGQFLGSSKGLSGPVVTKLTEQWKTEQRAFAQRSLSDVDFVYLWADGIHVNIRLEEHKLCLLVMIGVRADGRKELVALADGYRESTESWADLLRDCARRGMRAPVLAAGDGALGFWGALREVFPDTREQRCWFHKIGNVLSALPKSAQPGAKKALAEIWNAEDKPHALDAVKAFDAAYGAKFPKAAAKITDDLEELLAFYDYPAEHWIHLRTTNPIESTFATVRHRTKVTKGPGSRAAGLAMAFKLIESAQARWRAVNAPQLVALVRAGARFENGTLVERPDEHAPPTAA</sequence>
<dbReference type="PROSITE" id="PS01007">
    <property type="entry name" value="TRANSPOSASE_MUTATOR"/>
    <property type="match status" value="1"/>
</dbReference>
<evidence type="ECO:0000256" key="6">
    <source>
        <dbReference type="RuleBase" id="RU365089"/>
    </source>
</evidence>
<dbReference type="InterPro" id="IPR001207">
    <property type="entry name" value="Transposase_mutator"/>
</dbReference>
<comment type="caution">
    <text evidence="7">The sequence shown here is derived from an EMBL/GenBank/DDBJ whole genome shotgun (WGS) entry which is preliminary data.</text>
</comment>
<evidence type="ECO:0000256" key="2">
    <source>
        <dbReference type="ARBA" id="ARBA00010961"/>
    </source>
</evidence>
<organism evidence="7 8">
    <name type="scientific">Lentzea roselyniae</name>
    <dbReference type="NCBI Taxonomy" id="531940"/>
    <lineage>
        <taxon>Bacteria</taxon>
        <taxon>Bacillati</taxon>
        <taxon>Actinomycetota</taxon>
        <taxon>Actinomycetes</taxon>
        <taxon>Pseudonocardiales</taxon>
        <taxon>Pseudonocardiaceae</taxon>
        <taxon>Lentzea</taxon>
    </lineage>
</organism>
<evidence type="ECO:0000256" key="1">
    <source>
        <dbReference type="ARBA" id="ARBA00002190"/>
    </source>
</evidence>
<proteinExistence type="inferred from homology"/>
<keyword evidence="4 6" id="KW-0238">DNA-binding</keyword>
<comment type="similarity">
    <text evidence="2 6">Belongs to the transposase mutator family.</text>
</comment>